<dbReference type="AlphaFoldDB" id="A0A134B8T4"/>
<proteinExistence type="predicted"/>
<organism evidence="2 3">
    <name type="scientific">Porphyromonas somerae</name>
    <dbReference type="NCBI Taxonomy" id="322095"/>
    <lineage>
        <taxon>Bacteria</taxon>
        <taxon>Pseudomonadati</taxon>
        <taxon>Bacteroidota</taxon>
        <taxon>Bacteroidia</taxon>
        <taxon>Bacteroidales</taxon>
        <taxon>Porphyromonadaceae</taxon>
        <taxon>Porphyromonas</taxon>
    </lineage>
</organism>
<dbReference type="STRING" id="322095.HMPREF3185_01005"/>
<dbReference type="OrthoDB" id="796548at2"/>
<reference evidence="3" key="1">
    <citation type="submission" date="2016-01" db="EMBL/GenBank/DDBJ databases">
        <authorList>
            <person name="Mitreva M."/>
            <person name="Pepin K.H."/>
            <person name="Mihindukulasuriya K.A."/>
            <person name="Fulton R."/>
            <person name="Fronick C."/>
            <person name="O'Laughlin M."/>
            <person name="Miner T."/>
            <person name="Herter B."/>
            <person name="Rosa B.A."/>
            <person name="Cordes M."/>
            <person name="Tomlinson C."/>
            <person name="Wollam A."/>
            <person name="Palsikar V.B."/>
            <person name="Mardis E.R."/>
            <person name="Wilson R.K."/>
        </authorList>
    </citation>
    <scope>NUCLEOTIDE SEQUENCE [LARGE SCALE GENOMIC DNA]</scope>
    <source>
        <strain evidence="3">KA00683</strain>
    </source>
</reference>
<name>A0A134B8T4_9PORP</name>
<dbReference type="EMBL" id="LSDK01000068">
    <property type="protein sequence ID" value="KXB76335.1"/>
    <property type="molecule type" value="Genomic_DNA"/>
</dbReference>
<feature type="coiled-coil region" evidence="1">
    <location>
        <begin position="116"/>
        <end position="153"/>
    </location>
</feature>
<dbReference type="Proteomes" id="UP000070224">
    <property type="component" value="Unassembled WGS sequence"/>
</dbReference>
<evidence type="ECO:0000313" key="2">
    <source>
        <dbReference type="EMBL" id="KXB76335.1"/>
    </source>
</evidence>
<dbReference type="PATRIC" id="fig|322095.3.peg.991"/>
<protein>
    <submittedName>
        <fullName evidence="2">Uncharacterized protein</fullName>
    </submittedName>
</protein>
<accession>A0A134B8T4</accession>
<evidence type="ECO:0000256" key="1">
    <source>
        <dbReference type="SAM" id="Coils"/>
    </source>
</evidence>
<keyword evidence="3" id="KW-1185">Reference proteome</keyword>
<dbReference type="RefSeq" id="WP_060935344.1">
    <property type="nucleotide sequence ID" value="NZ_KQ960440.1"/>
</dbReference>
<evidence type="ECO:0000313" key="3">
    <source>
        <dbReference type="Proteomes" id="UP000070224"/>
    </source>
</evidence>
<keyword evidence="1" id="KW-0175">Coiled coil</keyword>
<comment type="caution">
    <text evidence="2">The sequence shown here is derived from an EMBL/GenBank/DDBJ whole genome shotgun (WGS) entry which is preliminary data.</text>
</comment>
<gene>
    <name evidence="2" type="ORF">HMPREF3185_01005</name>
</gene>
<sequence>MQEIGDKINAPIKSRLRNYLKQNNIAIKAFCSTIGISDSAFRGSGLKSELGGEIITRVLQELPQVSARWLITGVDSSISEGNTGHHVNISNQEQGNLAYAIAHGDSSSASANVSMCQQLEMCMQLLQERDRQLQEKDNQIQQLHQMLQVLINKEV</sequence>